<dbReference type="KEGG" id="qsa:O6P43_016515"/>
<dbReference type="InterPro" id="IPR044951">
    <property type="entry name" value="SPC24-like"/>
</dbReference>
<organism evidence="2 3">
    <name type="scientific">Quillaja saponaria</name>
    <name type="common">Soap bark tree</name>
    <dbReference type="NCBI Taxonomy" id="32244"/>
    <lineage>
        <taxon>Eukaryota</taxon>
        <taxon>Viridiplantae</taxon>
        <taxon>Streptophyta</taxon>
        <taxon>Embryophyta</taxon>
        <taxon>Tracheophyta</taxon>
        <taxon>Spermatophyta</taxon>
        <taxon>Magnoliopsida</taxon>
        <taxon>eudicotyledons</taxon>
        <taxon>Gunneridae</taxon>
        <taxon>Pentapetalae</taxon>
        <taxon>rosids</taxon>
        <taxon>fabids</taxon>
        <taxon>Fabales</taxon>
        <taxon>Quillajaceae</taxon>
        <taxon>Quillaja</taxon>
    </lineage>
</organism>
<feature type="coiled-coil region" evidence="1">
    <location>
        <begin position="58"/>
        <end position="133"/>
    </location>
</feature>
<keyword evidence="1" id="KW-0175">Coiled coil</keyword>
<gene>
    <name evidence="2" type="ORF">O6P43_016515</name>
</gene>
<dbReference type="PANTHER" id="PTHR35730:SF2">
    <property type="entry name" value="KINETOCHORE PROTEIN SPC24 HOMOLOG-RELATED"/>
    <property type="match status" value="1"/>
</dbReference>
<protein>
    <submittedName>
        <fullName evidence="2">Plectin-like</fullName>
    </submittedName>
</protein>
<evidence type="ECO:0000313" key="3">
    <source>
        <dbReference type="Proteomes" id="UP001163823"/>
    </source>
</evidence>
<sequence length="201" mass="23256">MGDFSRNIDVEKLISYSNDLVNVLKDKRDIYNLTQCLEHSKSLGSSCDADLNDVRSLFEDYEKQINVSKQKTEEAKSEVAADADLDRLQKELEEELKKEHLLSEELRVNTNEINDLERQIVSVQEQKKTQNTLEQDELRAQRMLSTYASVTTIIPDLDDQSKISGYIVDRDKRVVEKFEFNPTEMTALDTCNGIWKMINSR</sequence>
<dbReference type="GO" id="GO:0051983">
    <property type="term" value="P:regulation of chromosome segregation"/>
    <property type="evidence" value="ECO:0007669"/>
    <property type="project" value="InterPro"/>
</dbReference>
<name>A0AAD7LNE1_QUISA</name>
<evidence type="ECO:0000256" key="1">
    <source>
        <dbReference type="SAM" id="Coils"/>
    </source>
</evidence>
<evidence type="ECO:0000313" key="2">
    <source>
        <dbReference type="EMBL" id="KAJ7961132.1"/>
    </source>
</evidence>
<dbReference type="Proteomes" id="UP001163823">
    <property type="component" value="Chromosome 7"/>
</dbReference>
<dbReference type="PANTHER" id="PTHR35730">
    <property type="entry name" value="KINETOCHORE PROTEIN SPC24 HOMOLOG-RELATED"/>
    <property type="match status" value="1"/>
</dbReference>
<comment type="caution">
    <text evidence="2">The sequence shown here is derived from an EMBL/GenBank/DDBJ whole genome shotgun (WGS) entry which is preliminary data.</text>
</comment>
<proteinExistence type="predicted"/>
<dbReference type="Gene3D" id="3.30.160.570">
    <property type="entry name" value="Ncd80 complex, Spc24 subunit"/>
    <property type="match status" value="1"/>
</dbReference>
<keyword evidence="3" id="KW-1185">Reference proteome</keyword>
<dbReference type="AlphaFoldDB" id="A0AAD7LNE1"/>
<reference evidence="2" key="1">
    <citation type="journal article" date="2023" name="Science">
        <title>Elucidation of the pathway for biosynthesis of saponin adjuvants from the soapbark tree.</title>
        <authorList>
            <person name="Reed J."/>
            <person name="Orme A."/>
            <person name="El-Demerdash A."/>
            <person name="Owen C."/>
            <person name="Martin L.B.B."/>
            <person name="Misra R.C."/>
            <person name="Kikuchi S."/>
            <person name="Rejzek M."/>
            <person name="Martin A.C."/>
            <person name="Harkess A."/>
            <person name="Leebens-Mack J."/>
            <person name="Louveau T."/>
            <person name="Stephenson M.J."/>
            <person name="Osbourn A."/>
        </authorList>
    </citation>
    <scope>NUCLEOTIDE SEQUENCE</scope>
    <source>
        <strain evidence="2">S10</strain>
    </source>
</reference>
<accession>A0AAD7LNE1</accession>
<dbReference type="EMBL" id="JARAOO010000007">
    <property type="protein sequence ID" value="KAJ7961132.1"/>
    <property type="molecule type" value="Genomic_DNA"/>
</dbReference>